<dbReference type="InterPro" id="IPR003991">
    <property type="entry name" value="Pertactin_virulence_factor"/>
</dbReference>
<reference evidence="3 4" key="1">
    <citation type="submission" date="2017-05" db="EMBL/GenBank/DDBJ databases">
        <title>Complete and WGS of Bordetella genogroups.</title>
        <authorList>
            <person name="Spilker T."/>
            <person name="Lipuma J."/>
        </authorList>
    </citation>
    <scope>NUCLEOTIDE SEQUENCE [LARGE SCALE GENOMIC DNA]</scope>
    <source>
        <strain evidence="3 4">AU3139</strain>
    </source>
</reference>
<dbReference type="InterPro" id="IPR005546">
    <property type="entry name" value="Autotransporte_beta"/>
</dbReference>
<dbReference type="InterPro" id="IPR006315">
    <property type="entry name" value="OM_autotransptr_brl_dom"/>
</dbReference>
<keyword evidence="1" id="KW-0732">Signal</keyword>
<sequence>MLRSVLPLFSLSVAGRLQPARMVAGAARPVLAAALGGALMWAPPLRADHWSGATIKKTGQGEIGISLSAGGADDQAGHPGPWVARKVTVETTGMWGMAVLLNQPGGTLSLEEAMVSSSGDLGLNQTYQPRATVMVRAGALNVRGSTIRNRYRSGSRYHGRKPAALRLAGEQASLSMADSLVEGERGMRLINTAQADIVRSIVRGLDGEGLSMDHAAKARLTDAQVLGKRAGRVDGAGELIAHNTRFSGKAGLLLSSKARADLSGGTLAASEGVALYLYGDAEAQLRDVEVSAQGRQQVAAIELVSALAGDAAPDSSEPPVRADPVLRVAGGSISAAGVESPALRLAGGLASLDGVHVLAEAAPAAELIAGTLSVAGGTLYAERGPALSTGKYDDLLGAAQVFLGGGAVAPRDRMPAVTVTVQRGASVGGAQLLRQTTPIPVRLVLRDAAVAQGDVVRAPEDAPQKDSFGMQVPPGLRVGLEQARLELDVADGARWHGATQSLDRLVLGAGGQWRMSAASSVGDLSMEPGPAVVFGDTAGPGFQTLTLRTLAGAGSFEMHADAGLEHADQLVVTEQAEGRHRVRVRAPAGAEPGKAQAVLVRVPADSAASFELDDRDGRADFGTYRYGLAQQPDGAWGLVRTGYSATAAAALDTGGLGAPQGLWYAEANALGKRMGELRLNPDAGGAWGRAFSQRQRIGPRAGRHFQQDVSGIEMGADQAWLVAGGRWHAGGLLGYTRARRGFAGQGKGHTDSVHVGGYATYIGTNGVYADATLRASRFENTFDVARPGGGRTVSGSYRANGVGMTLEAGRRLALGRHWFVEPQAELAWFRAGGGTYRASNGLRIEDDGGTSLQARLGAQAGRRFDLRGGAVVQPYARLSWVQELKGVSTVRTNGIAHRTDLGAGRVELGLGVAAALGKGHNLYASYEYSHGPRLSLPWTVQLGYRYAW</sequence>
<proteinExistence type="predicted"/>
<accession>A0ABX4FL27</accession>
<dbReference type="Gene3D" id="2.160.20.20">
    <property type="match status" value="1"/>
</dbReference>
<dbReference type="Pfam" id="PF03797">
    <property type="entry name" value="Autotransporter"/>
    <property type="match status" value="1"/>
</dbReference>
<dbReference type="Pfam" id="PF03212">
    <property type="entry name" value="Pertactin"/>
    <property type="match status" value="1"/>
</dbReference>
<name>A0ABX4FL27_9BORD</name>
<dbReference type="PANTHER" id="PTHR35037">
    <property type="entry name" value="C-TERMINAL REGION OF AIDA-LIKE PROTEIN"/>
    <property type="match status" value="1"/>
</dbReference>
<evidence type="ECO:0000313" key="4">
    <source>
        <dbReference type="Proteomes" id="UP000216524"/>
    </source>
</evidence>
<dbReference type="SMART" id="SM00869">
    <property type="entry name" value="Autotransporter"/>
    <property type="match status" value="1"/>
</dbReference>
<dbReference type="Gene3D" id="2.40.128.130">
    <property type="entry name" value="Autotransporter beta-domain"/>
    <property type="match status" value="1"/>
</dbReference>
<dbReference type="EMBL" id="NEVV01000001">
    <property type="protein sequence ID" value="OZI81912.1"/>
    <property type="molecule type" value="Genomic_DNA"/>
</dbReference>
<dbReference type="PROSITE" id="PS51208">
    <property type="entry name" value="AUTOTRANSPORTER"/>
    <property type="match status" value="1"/>
</dbReference>
<dbReference type="SUPFAM" id="SSF51126">
    <property type="entry name" value="Pectin lyase-like"/>
    <property type="match status" value="1"/>
</dbReference>
<dbReference type="InterPro" id="IPR051551">
    <property type="entry name" value="Autotransporter_adhesion"/>
</dbReference>
<dbReference type="InterPro" id="IPR012332">
    <property type="entry name" value="Autotransporter_pectin_lyase_C"/>
</dbReference>
<evidence type="ECO:0000256" key="1">
    <source>
        <dbReference type="ARBA" id="ARBA00022729"/>
    </source>
</evidence>
<keyword evidence="4" id="KW-1185">Reference proteome</keyword>
<dbReference type="NCBIfam" id="TIGR01414">
    <property type="entry name" value="autotrans_barl"/>
    <property type="match status" value="1"/>
</dbReference>
<protein>
    <submittedName>
        <fullName evidence="3">Autotransporter outer membrane beta-barrel domain-containing protein</fullName>
    </submittedName>
</protein>
<dbReference type="PRINTS" id="PR01484">
    <property type="entry name" value="PRTACTNFAMLY"/>
</dbReference>
<evidence type="ECO:0000259" key="2">
    <source>
        <dbReference type="PROSITE" id="PS51208"/>
    </source>
</evidence>
<dbReference type="InterPro" id="IPR011050">
    <property type="entry name" value="Pectin_lyase_fold/virulence"/>
</dbReference>
<feature type="domain" description="Autotransporter" evidence="2">
    <location>
        <begin position="679"/>
        <end position="948"/>
    </location>
</feature>
<dbReference type="InterPro" id="IPR036709">
    <property type="entry name" value="Autotransporte_beta_dom_sf"/>
</dbReference>
<organism evidence="3 4">
    <name type="scientific">Bordetella genomosp. 6</name>
    <dbReference type="NCBI Taxonomy" id="463024"/>
    <lineage>
        <taxon>Bacteria</taxon>
        <taxon>Pseudomonadati</taxon>
        <taxon>Pseudomonadota</taxon>
        <taxon>Betaproteobacteria</taxon>
        <taxon>Burkholderiales</taxon>
        <taxon>Alcaligenaceae</taxon>
        <taxon>Bordetella</taxon>
    </lineage>
</organism>
<evidence type="ECO:0000313" key="3">
    <source>
        <dbReference type="EMBL" id="OZI81912.1"/>
    </source>
</evidence>
<dbReference type="Proteomes" id="UP000216524">
    <property type="component" value="Unassembled WGS sequence"/>
</dbReference>
<gene>
    <name evidence="3" type="ORF">CAL23_09510</name>
</gene>
<dbReference type="SUPFAM" id="SSF103515">
    <property type="entry name" value="Autotransporter"/>
    <property type="match status" value="1"/>
</dbReference>
<dbReference type="CDD" id="cd01343">
    <property type="entry name" value="PL1_Passenger_AT"/>
    <property type="match status" value="1"/>
</dbReference>
<comment type="caution">
    <text evidence="3">The sequence shown here is derived from an EMBL/GenBank/DDBJ whole genome shotgun (WGS) entry which is preliminary data.</text>
</comment>
<dbReference type="PANTHER" id="PTHR35037:SF7">
    <property type="entry name" value="AUTOTRANSPORTER"/>
    <property type="match status" value="1"/>
</dbReference>
<dbReference type="InterPro" id="IPR004899">
    <property type="entry name" value="Pertactin_central"/>
</dbReference>